<organism evidence="3">
    <name type="scientific">Schistocephalus solidus</name>
    <name type="common">Tapeworm</name>
    <dbReference type="NCBI Taxonomy" id="70667"/>
    <lineage>
        <taxon>Eukaryota</taxon>
        <taxon>Metazoa</taxon>
        <taxon>Spiralia</taxon>
        <taxon>Lophotrochozoa</taxon>
        <taxon>Platyhelminthes</taxon>
        <taxon>Cestoda</taxon>
        <taxon>Eucestoda</taxon>
        <taxon>Diphyllobothriidea</taxon>
        <taxon>Diphyllobothriidae</taxon>
        <taxon>Schistocephalus</taxon>
    </lineage>
</organism>
<protein>
    <submittedName>
        <fullName evidence="1 3">Uncharacterized protein</fullName>
    </submittedName>
</protein>
<evidence type="ECO:0000313" key="3">
    <source>
        <dbReference type="WBParaSite" id="SSLN_0001994901-mRNA-1"/>
    </source>
</evidence>
<evidence type="ECO:0000313" key="2">
    <source>
        <dbReference type="Proteomes" id="UP000275846"/>
    </source>
</evidence>
<dbReference type="WBParaSite" id="SSLN_0001994901-mRNA-1">
    <property type="protein sequence ID" value="SSLN_0001994901-mRNA-1"/>
    <property type="gene ID" value="SSLN_0001994901"/>
</dbReference>
<sequence length="135" mass="15391">MDGNGVDVVENCEQARHFGRIFASVFTREPEVQLDHVNSAVIDTGSVLEYILFPAPLVERELRNLQEAKSSGPDDLPAKQLRGDLNQIYRIDRGRECALEFADFFELAGMELLRGHPFKLQRNLVYTDVRRNAFP</sequence>
<reference evidence="1 2" key="2">
    <citation type="submission" date="2018-11" db="EMBL/GenBank/DDBJ databases">
        <authorList>
            <consortium name="Pathogen Informatics"/>
        </authorList>
    </citation>
    <scope>NUCLEOTIDE SEQUENCE [LARGE SCALE GENOMIC DNA]</scope>
    <source>
        <strain evidence="1 2">NST_G2</strain>
    </source>
</reference>
<dbReference type="Proteomes" id="UP000275846">
    <property type="component" value="Unassembled WGS sequence"/>
</dbReference>
<name>A0A183TRX5_SCHSO</name>
<accession>A0A183TRX5</accession>
<reference evidence="3" key="1">
    <citation type="submission" date="2016-06" db="UniProtKB">
        <authorList>
            <consortium name="WormBaseParasite"/>
        </authorList>
    </citation>
    <scope>IDENTIFICATION</scope>
</reference>
<dbReference type="AlphaFoldDB" id="A0A183TRX5"/>
<keyword evidence="2" id="KW-1185">Reference proteome</keyword>
<evidence type="ECO:0000313" key="1">
    <source>
        <dbReference type="EMBL" id="VDM05609.1"/>
    </source>
</evidence>
<dbReference type="EMBL" id="UYSU01046675">
    <property type="protein sequence ID" value="VDM05609.1"/>
    <property type="molecule type" value="Genomic_DNA"/>
</dbReference>
<gene>
    <name evidence="1" type="ORF">SSLN_LOCUS19223</name>
</gene>
<proteinExistence type="predicted"/>